<dbReference type="RefSeq" id="WP_109968645.1">
    <property type="nucleotide sequence ID" value="NZ_CP176093.1"/>
</dbReference>
<accession>A0A2V2N356</accession>
<organism evidence="4 5">
    <name type="scientific">Methanospirillum lacunae</name>
    <dbReference type="NCBI Taxonomy" id="668570"/>
    <lineage>
        <taxon>Archaea</taxon>
        <taxon>Methanobacteriati</taxon>
        <taxon>Methanobacteriota</taxon>
        <taxon>Stenosarchaea group</taxon>
        <taxon>Methanomicrobia</taxon>
        <taxon>Methanomicrobiales</taxon>
        <taxon>Methanospirillaceae</taxon>
        <taxon>Methanospirillum</taxon>
    </lineage>
</organism>
<proteinExistence type="predicted"/>
<protein>
    <submittedName>
        <fullName evidence="4">Phosphate-binding protein</fullName>
    </submittedName>
</protein>
<dbReference type="EMBL" id="QGMY01000007">
    <property type="protein sequence ID" value="PWR72156.1"/>
    <property type="molecule type" value="Genomic_DNA"/>
</dbReference>
<reference evidence="4 5" key="1">
    <citation type="submission" date="2018-05" db="EMBL/GenBank/DDBJ databases">
        <title>Draft genome of Methanospirillum lacunae Ki8-1.</title>
        <authorList>
            <person name="Dueholm M.S."/>
            <person name="Nielsen P.H."/>
            <person name="Bakmann L.F."/>
            <person name="Otzen D.E."/>
        </authorList>
    </citation>
    <scope>NUCLEOTIDE SEQUENCE [LARGE SCALE GENOMIC DNA]</scope>
    <source>
        <strain evidence="4 5">Ki8-1</strain>
    </source>
</reference>
<dbReference type="AlphaFoldDB" id="A0A2V2N356"/>
<dbReference type="PANTHER" id="PTHR30570">
    <property type="entry name" value="PERIPLASMIC PHOSPHATE BINDING COMPONENT OF PHOSPHATE ABC TRANSPORTER"/>
    <property type="match status" value="1"/>
</dbReference>
<dbReference type="PANTHER" id="PTHR30570:SF1">
    <property type="entry name" value="PHOSPHATE-BINDING PROTEIN PSTS"/>
    <property type="match status" value="1"/>
</dbReference>
<evidence type="ECO:0000313" key="4">
    <source>
        <dbReference type="EMBL" id="PWR72156.1"/>
    </source>
</evidence>
<dbReference type="NCBIfam" id="TIGR02136">
    <property type="entry name" value="ptsS_2"/>
    <property type="match status" value="1"/>
</dbReference>
<dbReference type="SUPFAM" id="SSF53850">
    <property type="entry name" value="Periplasmic binding protein-like II"/>
    <property type="match status" value="1"/>
</dbReference>
<evidence type="ECO:0000256" key="1">
    <source>
        <dbReference type="ARBA" id="ARBA00022448"/>
    </source>
</evidence>
<dbReference type="InterPro" id="IPR024370">
    <property type="entry name" value="PBP_domain"/>
</dbReference>
<dbReference type="GeneID" id="97547977"/>
<evidence type="ECO:0000256" key="2">
    <source>
        <dbReference type="ARBA" id="ARBA00022729"/>
    </source>
</evidence>
<name>A0A2V2N356_9EURY</name>
<dbReference type="InterPro" id="IPR050811">
    <property type="entry name" value="Phosphate_ABC_transporter"/>
</dbReference>
<dbReference type="Proteomes" id="UP000245657">
    <property type="component" value="Unassembled WGS sequence"/>
</dbReference>
<keyword evidence="1" id="KW-0813">Transport</keyword>
<dbReference type="GO" id="GO:0042301">
    <property type="term" value="F:phosphate ion binding"/>
    <property type="evidence" value="ECO:0007669"/>
    <property type="project" value="InterPro"/>
</dbReference>
<sequence length="301" mass="30986">MMNSKTAMLGCILIGLLLCSVLMAGCTGNSSGQTEKKVTPANTTTAVKATSGGSVLTVAGSTTVLPVAAKAAESFMTAHPGIDVQVTGGGSGAGVKAAGEGTTMIGMASRDLTSDEKTKYPGLKTHQIAIDGLAFITNPKNPIPSLTLEQVKKIYDGNITNWKDVGGSDAAIVVVGRDSASGSRDFMTSSVMKNADYVKTQLEKNSNGAVQQTIAQTENAIGYVGLGYIDSSVHAVPVSVNGTTITPSIETVKAGTYPLARPLYLLTKGEPSGDATNFIAYIDSPDGQKLVTEEGFVTLNK</sequence>
<dbReference type="PROSITE" id="PS51257">
    <property type="entry name" value="PROKAR_LIPOPROTEIN"/>
    <property type="match status" value="1"/>
</dbReference>
<keyword evidence="5" id="KW-1185">Reference proteome</keyword>
<dbReference type="InterPro" id="IPR011862">
    <property type="entry name" value="Phos-bd"/>
</dbReference>
<gene>
    <name evidence="4" type="ORF">DK846_09200</name>
</gene>
<dbReference type="CDD" id="cd13653">
    <property type="entry name" value="PBP2_phosphate_like_1"/>
    <property type="match status" value="1"/>
</dbReference>
<dbReference type="Gene3D" id="3.40.190.10">
    <property type="entry name" value="Periplasmic binding protein-like II"/>
    <property type="match status" value="2"/>
</dbReference>
<keyword evidence="2" id="KW-0732">Signal</keyword>
<dbReference type="OrthoDB" id="53390at2157"/>
<dbReference type="Pfam" id="PF12849">
    <property type="entry name" value="PBP_like_2"/>
    <property type="match status" value="1"/>
</dbReference>
<feature type="domain" description="PBP" evidence="3">
    <location>
        <begin position="49"/>
        <end position="284"/>
    </location>
</feature>
<evidence type="ECO:0000313" key="5">
    <source>
        <dbReference type="Proteomes" id="UP000245657"/>
    </source>
</evidence>
<evidence type="ECO:0000259" key="3">
    <source>
        <dbReference type="Pfam" id="PF12849"/>
    </source>
</evidence>
<comment type="caution">
    <text evidence="4">The sequence shown here is derived from an EMBL/GenBank/DDBJ whole genome shotgun (WGS) entry which is preliminary data.</text>
</comment>